<evidence type="ECO:0000313" key="2">
    <source>
        <dbReference type="EMBL" id="MDN3705848.1"/>
    </source>
</evidence>
<keyword evidence="1" id="KW-0812">Transmembrane</keyword>
<keyword evidence="1" id="KW-0472">Membrane</keyword>
<sequence>MPKILILLFILFFILVQVRNSYKLYKTRKSKNIWFYIDVVAIILTFVISSWVLYYFVF</sequence>
<evidence type="ECO:0000256" key="1">
    <source>
        <dbReference type="SAM" id="Phobius"/>
    </source>
</evidence>
<name>A0ABT8CQA8_9FLAO</name>
<dbReference type="EMBL" id="JAUFQU010000001">
    <property type="protein sequence ID" value="MDN3705848.1"/>
    <property type="molecule type" value="Genomic_DNA"/>
</dbReference>
<evidence type="ECO:0000313" key="3">
    <source>
        <dbReference type="Proteomes" id="UP001242368"/>
    </source>
</evidence>
<keyword evidence="1" id="KW-1133">Transmembrane helix</keyword>
<organism evidence="2 3">
    <name type="scientific">Paenimyroides ceti</name>
    <dbReference type="NCBI Taxonomy" id="395087"/>
    <lineage>
        <taxon>Bacteria</taxon>
        <taxon>Pseudomonadati</taxon>
        <taxon>Bacteroidota</taxon>
        <taxon>Flavobacteriia</taxon>
        <taxon>Flavobacteriales</taxon>
        <taxon>Flavobacteriaceae</taxon>
        <taxon>Paenimyroides</taxon>
    </lineage>
</organism>
<protein>
    <submittedName>
        <fullName evidence="2">Uncharacterized protein</fullName>
    </submittedName>
</protein>
<dbReference type="Proteomes" id="UP001242368">
    <property type="component" value="Unassembled WGS sequence"/>
</dbReference>
<reference evidence="3" key="1">
    <citation type="journal article" date="2019" name="Int. J. Syst. Evol. Microbiol.">
        <title>The Global Catalogue of Microorganisms (GCM) 10K type strain sequencing project: providing services to taxonomists for standard genome sequencing and annotation.</title>
        <authorList>
            <consortium name="The Broad Institute Genomics Platform"/>
            <consortium name="The Broad Institute Genome Sequencing Center for Infectious Disease"/>
            <person name="Wu L."/>
            <person name="Ma J."/>
        </authorList>
    </citation>
    <scope>NUCLEOTIDE SEQUENCE [LARGE SCALE GENOMIC DNA]</scope>
    <source>
        <strain evidence="3">CECT 7184</strain>
    </source>
</reference>
<keyword evidence="3" id="KW-1185">Reference proteome</keyword>
<gene>
    <name evidence="2" type="ORF">QW060_01755</name>
</gene>
<accession>A0ABT8CQA8</accession>
<proteinExistence type="predicted"/>
<feature type="transmembrane region" description="Helical" evidence="1">
    <location>
        <begin position="33"/>
        <end position="57"/>
    </location>
</feature>
<dbReference type="RefSeq" id="WP_290361997.1">
    <property type="nucleotide sequence ID" value="NZ_JAUFQU010000001.1"/>
</dbReference>
<comment type="caution">
    <text evidence="2">The sequence shown here is derived from an EMBL/GenBank/DDBJ whole genome shotgun (WGS) entry which is preliminary data.</text>
</comment>